<feature type="binding site" evidence="8">
    <location>
        <begin position="120"/>
        <end position="124"/>
    </location>
    <ligand>
        <name>GTP</name>
        <dbReference type="ChEBI" id="CHEBI:37565"/>
        <label>1</label>
    </ligand>
</feature>
<evidence type="ECO:0000256" key="1">
    <source>
        <dbReference type="ARBA" id="ARBA00008279"/>
    </source>
</evidence>
<evidence type="ECO:0000313" key="11">
    <source>
        <dbReference type="EMBL" id="RDU72935.1"/>
    </source>
</evidence>
<dbReference type="InterPro" id="IPR016484">
    <property type="entry name" value="GTPase_Der"/>
</dbReference>
<gene>
    <name evidence="8" type="primary">der</name>
    <name evidence="11" type="ORF">CQA66_03380</name>
</gene>
<protein>
    <recommendedName>
        <fullName evidence="2 8">GTPase Der</fullName>
    </recommendedName>
    <alternativeName>
        <fullName evidence="7 8">GTP-binding protein EngA</fullName>
    </alternativeName>
</protein>
<comment type="subunit">
    <text evidence="8">Associates with the 50S ribosomal subunit.</text>
</comment>
<dbReference type="Gene3D" id="3.30.300.20">
    <property type="match status" value="1"/>
</dbReference>
<evidence type="ECO:0000256" key="5">
    <source>
        <dbReference type="ARBA" id="ARBA00022741"/>
    </source>
</evidence>
<dbReference type="FunFam" id="3.40.50.300:FF:000494">
    <property type="entry name" value="tRNA modification GTPase MnmE"/>
    <property type="match status" value="1"/>
</dbReference>
<sequence>MKKKDLQSKFSQKNVLTSKRVNASFGITTKRKKSNSIARFHHSNYNQPIANDSLESERSTESLVPIANVSIMGRPNVGKSSLFNRLLQKHIAVTSDISGSTRDINKCNLQLDAFTICLIDTGGLDVFTPLFSKSCKSKSTAGLYVSSDYSHRHNNKTTQPRMRVTSIVSNQQQIASALRQNISLHSYHCVRQSDIVIYVVDGSTSADDGDIRIFRELSKQKPTILVLNKVDSDKVALDTHDFMSFGVDFLMISVRNNRGITKLLAHLESIVQKLLDSNQLQKHKIFANGKKVAAADYNIYSRHESYPVNTKDIKCAVAIPQDNFSEFQKQNEVQQIAIGIIGRPNVGKSSLLNALTQSNRSLVSDIAGTTIDPVNETIIYNDVQITFVDTAGIRRRSRIDGIEKFALERTQRILQQCDIVLLVLDSSTEFVELDEKISSLANSNALGIIVVLNKWDMRCKDYRELKQIYLRKFKFLEYAPMLTVSATTYRHIEQIKQKIIEVYHHFSYRIPTAKLNDCIQKAIQKHPIPSDHGKFIKIYYATQFDVKPPRIALIMNKAELHFSYKRYLINVLRSAFGLSGVPIVLELRNKTKDVS</sequence>
<evidence type="ECO:0000256" key="8">
    <source>
        <dbReference type="HAMAP-Rule" id="MF_00195"/>
    </source>
</evidence>
<feature type="domain" description="EngA-type G" evidence="10">
    <location>
        <begin position="336"/>
        <end position="507"/>
    </location>
</feature>
<feature type="binding site" evidence="8">
    <location>
        <begin position="73"/>
        <end position="80"/>
    </location>
    <ligand>
        <name>GTP</name>
        <dbReference type="ChEBI" id="CHEBI:37565"/>
        <label>1</label>
    </ligand>
</feature>
<evidence type="ECO:0000259" key="10">
    <source>
        <dbReference type="PROSITE" id="PS51712"/>
    </source>
</evidence>
<feature type="binding site" evidence="8">
    <location>
        <begin position="342"/>
        <end position="349"/>
    </location>
    <ligand>
        <name>GTP</name>
        <dbReference type="ChEBI" id="CHEBI:37565"/>
        <label>2</label>
    </ligand>
</feature>
<evidence type="ECO:0000256" key="7">
    <source>
        <dbReference type="ARBA" id="ARBA00032345"/>
    </source>
</evidence>
<proteinExistence type="inferred from homology"/>
<dbReference type="GO" id="GO:0042254">
    <property type="term" value="P:ribosome biogenesis"/>
    <property type="evidence" value="ECO:0007669"/>
    <property type="project" value="UniProtKB-KW"/>
</dbReference>
<comment type="similarity">
    <text evidence="1 8 9">Belongs to the TRAFAC class TrmE-Era-EngA-EngB-Septin-like GTPase superfamily. EngA (Der) GTPase family.</text>
</comment>
<evidence type="ECO:0000256" key="3">
    <source>
        <dbReference type="ARBA" id="ARBA00022517"/>
    </source>
</evidence>
<dbReference type="GO" id="GO:0005525">
    <property type="term" value="F:GTP binding"/>
    <property type="evidence" value="ECO:0007669"/>
    <property type="project" value="UniProtKB-UniRule"/>
</dbReference>
<dbReference type="InterPro" id="IPR032859">
    <property type="entry name" value="KH_dom-like"/>
</dbReference>
<comment type="caution">
    <text evidence="11">The sequence shown here is derived from an EMBL/GenBank/DDBJ whole genome shotgun (WGS) entry which is preliminary data.</text>
</comment>
<dbReference type="Pfam" id="PF14714">
    <property type="entry name" value="KH_dom-like"/>
    <property type="match status" value="1"/>
</dbReference>
<dbReference type="CDD" id="cd01895">
    <property type="entry name" value="EngA2"/>
    <property type="match status" value="1"/>
</dbReference>
<dbReference type="PRINTS" id="PR00326">
    <property type="entry name" value="GTP1OBG"/>
</dbReference>
<dbReference type="EMBL" id="NXLW01000004">
    <property type="protein sequence ID" value="RDU72935.1"/>
    <property type="molecule type" value="Genomic_DNA"/>
</dbReference>
<dbReference type="InterPro" id="IPR027417">
    <property type="entry name" value="P-loop_NTPase"/>
</dbReference>
<dbReference type="NCBIfam" id="TIGR00231">
    <property type="entry name" value="small_GTP"/>
    <property type="match status" value="2"/>
</dbReference>
<keyword evidence="6 8" id="KW-0342">GTP-binding</keyword>
<dbReference type="NCBIfam" id="TIGR03594">
    <property type="entry name" value="GTPase_EngA"/>
    <property type="match status" value="1"/>
</dbReference>
<evidence type="ECO:0000256" key="4">
    <source>
        <dbReference type="ARBA" id="ARBA00022737"/>
    </source>
</evidence>
<accession>A0A3D8J6W3</accession>
<comment type="function">
    <text evidence="8">GTPase that plays an essential role in the late steps of ribosome biogenesis.</text>
</comment>
<dbReference type="PANTHER" id="PTHR43834:SF6">
    <property type="entry name" value="GTPASE DER"/>
    <property type="match status" value="1"/>
</dbReference>
<evidence type="ECO:0000313" key="12">
    <source>
        <dbReference type="Proteomes" id="UP000256424"/>
    </source>
</evidence>
<dbReference type="PANTHER" id="PTHR43834">
    <property type="entry name" value="GTPASE DER"/>
    <property type="match status" value="1"/>
</dbReference>
<dbReference type="InterPro" id="IPR006073">
    <property type="entry name" value="GTP-bd"/>
</dbReference>
<evidence type="ECO:0000256" key="2">
    <source>
        <dbReference type="ARBA" id="ARBA00020953"/>
    </source>
</evidence>
<name>A0A3D8J6W3_9HELI</name>
<dbReference type="AlphaFoldDB" id="A0A3D8J6W3"/>
<evidence type="ECO:0000256" key="6">
    <source>
        <dbReference type="ARBA" id="ARBA00023134"/>
    </source>
</evidence>
<dbReference type="SUPFAM" id="SSF52540">
    <property type="entry name" value="P-loop containing nucleoside triphosphate hydrolases"/>
    <property type="match status" value="2"/>
</dbReference>
<dbReference type="Pfam" id="PF01926">
    <property type="entry name" value="MMR_HSR1"/>
    <property type="match status" value="2"/>
</dbReference>
<dbReference type="HAMAP" id="MF_00195">
    <property type="entry name" value="GTPase_Der"/>
    <property type="match status" value="1"/>
</dbReference>
<feature type="binding site" evidence="8">
    <location>
        <begin position="389"/>
        <end position="393"/>
    </location>
    <ligand>
        <name>GTP</name>
        <dbReference type="ChEBI" id="CHEBI:37565"/>
        <label>2</label>
    </ligand>
</feature>
<dbReference type="Proteomes" id="UP000256424">
    <property type="component" value="Unassembled WGS sequence"/>
</dbReference>
<feature type="binding site" evidence="8">
    <location>
        <begin position="228"/>
        <end position="231"/>
    </location>
    <ligand>
        <name>GTP</name>
        <dbReference type="ChEBI" id="CHEBI:37565"/>
        <label>1</label>
    </ligand>
</feature>
<evidence type="ECO:0000256" key="9">
    <source>
        <dbReference type="PROSITE-ProRule" id="PRU01049"/>
    </source>
</evidence>
<dbReference type="InterPro" id="IPR031166">
    <property type="entry name" value="G_ENGA"/>
</dbReference>
<keyword evidence="3 8" id="KW-0690">Ribosome biogenesis</keyword>
<reference evidence="11 12" key="1">
    <citation type="submission" date="2018-04" db="EMBL/GenBank/DDBJ databases">
        <title>Novel Campyloabacter and Helicobacter Species and Strains.</title>
        <authorList>
            <person name="Mannion A.J."/>
            <person name="Shen Z."/>
            <person name="Fox J.G."/>
        </authorList>
    </citation>
    <scope>NUCLEOTIDE SEQUENCE [LARGE SCALE GENOMIC DNA]</scope>
    <source>
        <strain evidence="11 12">MIT 97-5075</strain>
    </source>
</reference>
<feature type="binding site" evidence="8">
    <location>
        <begin position="453"/>
        <end position="456"/>
    </location>
    <ligand>
        <name>GTP</name>
        <dbReference type="ChEBI" id="CHEBI:37565"/>
        <label>2</label>
    </ligand>
</feature>
<keyword evidence="5 8" id="KW-0547">Nucleotide-binding</keyword>
<dbReference type="InterPro" id="IPR005225">
    <property type="entry name" value="Small_GTP-bd"/>
</dbReference>
<organism evidence="11 12">
    <name type="scientific">Helicobacter aurati</name>
    <dbReference type="NCBI Taxonomy" id="137778"/>
    <lineage>
        <taxon>Bacteria</taxon>
        <taxon>Pseudomonadati</taxon>
        <taxon>Campylobacterota</taxon>
        <taxon>Epsilonproteobacteria</taxon>
        <taxon>Campylobacterales</taxon>
        <taxon>Helicobacteraceae</taxon>
        <taxon>Helicobacter</taxon>
    </lineage>
</organism>
<dbReference type="InterPro" id="IPR015946">
    <property type="entry name" value="KH_dom-like_a/b"/>
</dbReference>
<dbReference type="GO" id="GO:0043022">
    <property type="term" value="F:ribosome binding"/>
    <property type="evidence" value="ECO:0007669"/>
    <property type="project" value="TreeGrafter"/>
</dbReference>
<keyword evidence="4" id="KW-0677">Repeat</keyword>
<dbReference type="FunFam" id="3.30.300.20:FF:000004">
    <property type="entry name" value="GTPase Der"/>
    <property type="match status" value="1"/>
</dbReference>
<keyword evidence="12" id="KW-1185">Reference proteome</keyword>
<dbReference type="PROSITE" id="PS51712">
    <property type="entry name" value="G_ENGA"/>
    <property type="match status" value="1"/>
</dbReference>
<dbReference type="Gene3D" id="3.40.50.300">
    <property type="entry name" value="P-loop containing nucleotide triphosphate hydrolases"/>
    <property type="match status" value="2"/>
</dbReference>